<dbReference type="PANTHER" id="PTHR19853:SF1">
    <property type="entry name" value="TBC1 DOMAIN FAMILY MEMBER 31"/>
    <property type="match status" value="1"/>
</dbReference>
<evidence type="ECO:0000313" key="13">
    <source>
        <dbReference type="Proteomes" id="UP000785679"/>
    </source>
</evidence>
<organism evidence="12 13">
    <name type="scientific">Halteria grandinella</name>
    <dbReference type="NCBI Taxonomy" id="5974"/>
    <lineage>
        <taxon>Eukaryota</taxon>
        <taxon>Sar</taxon>
        <taxon>Alveolata</taxon>
        <taxon>Ciliophora</taxon>
        <taxon>Intramacronucleata</taxon>
        <taxon>Spirotrichea</taxon>
        <taxon>Stichotrichia</taxon>
        <taxon>Sporadotrichida</taxon>
        <taxon>Halteriidae</taxon>
        <taxon>Halteria</taxon>
    </lineage>
</organism>
<feature type="coiled-coil region" evidence="9">
    <location>
        <begin position="656"/>
        <end position="690"/>
    </location>
</feature>
<reference evidence="12" key="1">
    <citation type="submission" date="2019-06" db="EMBL/GenBank/DDBJ databases">
        <authorList>
            <person name="Zheng W."/>
        </authorList>
    </citation>
    <scope>NUCLEOTIDE SEQUENCE</scope>
    <source>
        <strain evidence="12">QDHG01</strain>
    </source>
</reference>
<evidence type="ECO:0000256" key="3">
    <source>
        <dbReference type="ARBA" id="ARBA00022490"/>
    </source>
</evidence>
<dbReference type="PROSITE" id="PS50086">
    <property type="entry name" value="TBC_RABGAP"/>
    <property type="match status" value="1"/>
</dbReference>
<evidence type="ECO:0000313" key="12">
    <source>
        <dbReference type="EMBL" id="TNV75044.1"/>
    </source>
</evidence>
<dbReference type="Proteomes" id="UP000785679">
    <property type="component" value="Unassembled WGS sequence"/>
</dbReference>
<evidence type="ECO:0000259" key="11">
    <source>
        <dbReference type="PROSITE" id="PS50086"/>
    </source>
</evidence>
<dbReference type="GO" id="GO:0036064">
    <property type="term" value="C:ciliary basal body"/>
    <property type="evidence" value="ECO:0007669"/>
    <property type="project" value="TreeGrafter"/>
</dbReference>
<dbReference type="GO" id="GO:0005813">
    <property type="term" value="C:centrosome"/>
    <property type="evidence" value="ECO:0007669"/>
    <property type="project" value="UniProtKB-SubCell"/>
</dbReference>
<dbReference type="InterPro" id="IPR036322">
    <property type="entry name" value="WD40_repeat_dom_sf"/>
</dbReference>
<accession>A0A8J8NHZ6</accession>
<evidence type="ECO:0000256" key="1">
    <source>
        <dbReference type="ARBA" id="ARBA00004138"/>
    </source>
</evidence>
<keyword evidence="6 9" id="KW-0175">Coiled coil</keyword>
<keyword evidence="8" id="KW-0966">Cell projection</keyword>
<keyword evidence="13" id="KW-1185">Reference proteome</keyword>
<dbReference type="GO" id="GO:0060271">
    <property type="term" value="P:cilium assembly"/>
    <property type="evidence" value="ECO:0007669"/>
    <property type="project" value="TreeGrafter"/>
</dbReference>
<evidence type="ECO:0000256" key="4">
    <source>
        <dbReference type="ARBA" id="ARBA00022574"/>
    </source>
</evidence>
<dbReference type="InterPro" id="IPR000195">
    <property type="entry name" value="Rab-GAP-TBC_dom"/>
</dbReference>
<dbReference type="SUPFAM" id="SSF47923">
    <property type="entry name" value="Ypt/Rab-GAP domain of gyp1p"/>
    <property type="match status" value="1"/>
</dbReference>
<sequence>MTLIIVDGRNLKTLKAHDHQILNLHTNHTQNLLLAVSTEQCVLYSLNSFEKVHSLFAKGSIFVGASFLSSSTQLATVMADKSLSIWNLSSFEVISRIQLSEQYNIRQCQMLPSLDGNRLIINCFTNKIHILDDQNNVISQDVNPGYGNGILQVKSIKKQQLLMLTKNHMIIQVDSAGSVVKCLEILQGKTATHFDTYNNKIAIILNTGEIAIYDLNKLNKQCLNSTLGINASMAIKENYPDTLNFNQSTNIDIKKVGNNNTMQGTFQASQSTVIKKNSMSQPYNSYTIGKSFKNSNGDPLKELLNHQKLASFIKSYHIFPDDKRSLAWRSLLSLPMNQEAYNNLISQGIHPAYAKLADQYPLQSESMFSRLQRTLSCLAYYCPLFAEIDYLPQLIFPFVKLFKRGEELLIFEVALSILLQFCQRFFESFPNAPISLLLFHDQVFNYVDQDLFTHMKNILGYQAVVYAWPSIRQLFTNLLTKDQWMQLIDNFVLHHDQPAIIALFMVQYFVYFKNTIMRMNDPDQLQMFFARTNPIEIEKIIDSTLNLSRSLDYDQFQINFQYLLPLQKDQYQLFSIYPKNSVEFQARIREQLSEDELRIQQKQQQIARLQEMAQQMESLDQMFQEKQLLTVQAEKDRQEFFDYQVEMRAQKQYQQDQQMRQQRVKQLENLEKLMNEAVQKQLDLQSKEQEYLNKQFRKTQLADNFRIVSLQEEDALQKLEYQLFQKFTQQMEQRSKQENNRKIQAQIEFRQKQKELADQIKAEQWKTDSQQQQVKVEQLKQMKLAQVQELENEAQQEQAEYQTMIHQFQQELKLIQLEREKRLRDQLLKDQIQKEEMQLRDSKQIEDKKRANSLQRRQQFEHEMEKMAKQHQDKLRIQEQQLLEQYKKSQTFDYHNYPNSNFKNFEQSSADVREPMTSQKLSSAVYDFQSSQKQQQQSPSMLVEDEREKFTQFRNQLREEIQNIREKEHDEQLQQILRDREQEIFKRTQQIREQISQETDNRNSQSNKLFYLIDYNTGQFKRQQQQQQQYYSPNSSSQFSLYKPQQEVDIEPRDMSESQLTYSSGFTSPGQRY</sequence>
<keyword evidence="7" id="KW-0206">Cytoskeleton</keyword>
<protein>
    <recommendedName>
        <fullName evidence="11">Rab-GAP TBC domain-containing protein</fullName>
    </recommendedName>
</protein>
<feature type="coiled-coil region" evidence="9">
    <location>
        <begin position="585"/>
        <end position="622"/>
    </location>
</feature>
<name>A0A8J8NHZ6_HALGN</name>
<dbReference type="SUPFAM" id="SSF50978">
    <property type="entry name" value="WD40 repeat-like"/>
    <property type="match status" value="1"/>
</dbReference>
<dbReference type="PANTHER" id="PTHR19853">
    <property type="entry name" value="WD REPEAT CONTAINING PROTEIN 3 WDR3"/>
    <property type="match status" value="1"/>
</dbReference>
<evidence type="ECO:0000256" key="6">
    <source>
        <dbReference type="ARBA" id="ARBA00023054"/>
    </source>
</evidence>
<feature type="coiled-coil region" evidence="9">
    <location>
        <begin position="762"/>
        <end position="811"/>
    </location>
</feature>
<evidence type="ECO:0000256" key="9">
    <source>
        <dbReference type="SAM" id="Coils"/>
    </source>
</evidence>
<gene>
    <name evidence="12" type="ORF">FGO68_gene1696</name>
</gene>
<dbReference type="AlphaFoldDB" id="A0A8J8NHZ6"/>
<feature type="coiled-coil region" evidence="9">
    <location>
        <begin position="943"/>
        <end position="974"/>
    </location>
</feature>
<dbReference type="Gene3D" id="1.10.472.80">
    <property type="entry name" value="Ypt/Rab-GAP domain of gyp1p, domain 3"/>
    <property type="match status" value="1"/>
</dbReference>
<evidence type="ECO:0000256" key="5">
    <source>
        <dbReference type="ARBA" id="ARBA00022737"/>
    </source>
</evidence>
<dbReference type="InterPro" id="IPR035969">
    <property type="entry name" value="Rab-GAP_TBC_sf"/>
</dbReference>
<feature type="coiled-coil region" evidence="9">
    <location>
        <begin position="850"/>
        <end position="881"/>
    </location>
</feature>
<keyword evidence="5" id="KW-0677">Repeat</keyword>
<evidence type="ECO:0000256" key="2">
    <source>
        <dbReference type="ARBA" id="ARBA00004300"/>
    </source>
</evidence>
<dbReference type="InterPro" id="IPR015943">
    <property type="entry name" value="WD40/YVTN_repeat-like_dom_sf"/>
</dbReference>
<evidence type="ECO:0000256" key="10">
    <source>
        <dbReference type="SAM" id="MobiDB-lite"/>
    </source>
</evidence>
<keyword evidence="3" id="KW-0963">Cytoplasm</keyword>
<dbReference type="OrthoDB" id="5578278at2759"/>
<dbReference type="EMBL" id="RRYP01016511">
    <property type="protein sequence ID" value="TNV75044.1"/>
    <property type="molecule type" value="Genomic_DNA"/>
</dbReference>
<feature type="compositionally biased region" description="Polar residues" evidence="10">
    <location>
        <begin position="1057"/>
        <end position="1073"/>
    </location>
</feature>
<evidence type="ECO:0000256" key="8">
    <source>
        <dbReference type="ARBA" id="ARBA00023273"/>
    </source>
</evidence>
<dbReference type="Gene3D" id="2.130.10.10">
    <property type="entry name" value="YVTN repeat-like/Quinoprotein amine dehydrogenase"/>
    <property type="match status" value="1"/>
</dbReference>
<keyword evidence="4" id="KW-0853">WD repeat</keyword>
<evidence type="ECO:0000256" key="7">
    <source>
        <dbReference type="ARBA" id="ARBA00023212"/>
    </source>
</evidence>
<proteinExistence type="predicted"/>
<dbReference type="InterPro" id="IPR051570">
    <property type="entry name" value="TBC1_cilium_biogenesis"/>
</dbReference>
<feature type="region of interest" description="Disordered" evidence="10">
    <location>
        <begin position="1026"/>
        <end position="1073"/>
    </location>
</feature>
<feature type="domain" description="Rab-GAP TBC" evidence="11">
    <location>
        <begin position="318"/>
        <end position="495"/>
    </location>
</feature>
<comment type="subcellular location">
    <subcellularLocation>
        <location evidence="1">Cell projection</location>
        <location evidence="1">Cilium</location>
    </subcellularLocation>
    <subcellularLocation>
        <location evidence="2">Cytoplasm</location>
        <location evidence="2">Cytoskeleton</location>
        <location evidence="2">Microtubule organizing center</location>
        <location evidence="2">Centrosome</location>
    </subcellularLocation>
</comment>
<comment type="caution">
    <text evidence="12">The sequence shown here is derived from an EMBL/GenBank/DDBJ whole genome shotgun (WGS) entry which is preliminary data.</text>
</comment>
<feature type="compositionally biased region" description="Low complexity" evidence="10">
    <location>
        <begin position="1026"/>
        <end position="1040"/>
    </location>
</feature>